<feature type="compositionally biased region" description="Basic and acidic residues" evidence="1">
    <location>
        <begin position="70"/>
        <end position="79"/>
    </location>
</feature>
<accession>A0AAV4IGG0</accession>
<protein>
    <submittedName>
        <fullName evidence="2">Uncharacterized protein</fullName>
    </submittedName>
</protein>
<dbReference type="Proteomes" id="UP000762676">
    <property type="component" value="Unassembled WGS sequence"/>
</dbReference>
<proteinExistence type="predicted"/>
<reference evidence="2 3" key="1">
    <citation type="journal article" date="2021" name="Elife">
        <title>Chloroplast acquisition without the gene transfer in kleptoplastic sea slugs, Plakobranchus ocellatus.</title>
        <authorList>
            <person name="Maeda T."/>
            <person name="Takahashi S."/>
            <person name="Yoshida T."/>
            <person name="Shimamura S."/>
            <person name="Takaki Y."/>
            <person name="Nagai Y."/>
            <person name="Toyoda A."/>
            <person name="Suzuki Y."/>
            <person name="Arimoto A."/>
            <person name="Ishii H."/>
            <person name="Satoh N."/>
            <person name="Nishiyama T."/>
            <person name="Hasebe M."/>
            <person name="Maruyama T."/>
            <person name="Minagawa J."/>
            <person name="Obokata J."/>
            <person name="Shigenobu S."/>
        </authorList>
    </citation>
    <scope>NUCLEOTIDE SEQUENCE [LARGE SCALE GENOMIC DNA]</scope>
</reference>
<keyword evidence="3" id="KW-1185">Reference proteome</keyword>
<evidence type="ECO:0000256" key="1">
    <source>
        <dbReference type="SAM" id="MobiDB-lite"/>
    </source>
</evidence>
<comment type="caution">
    <text evidence="2">The sequence shown here is derived from an EMBL/GenBank/DDBJ whole genome shotgun (WGS) entry which is preliminary data.</text>
</comment>
<organism evidence="2 3">
    <name type="scientific">Elysia marginata</name>
    <dbReference type="NCBI Taxonomy" id="1093978"/>
    <lineage>
        <taxon>Eukaryota</taxon>
        <taxon>Metazoa</taxon>
        <taxon>Spiralia</taxon>
        <taxon>Lophotrochozoa</taxon>
        <taxon>Mollusca</taxon>
        <taxon>Gastropoda</taxon>
        <taxon>Heterobranchia</taxon>
        <taxon>Euthyneura</taxon>
        <taxon>Panpulmonata</taxon>
        <taxon>Sacoglossa</taxon>
        <taxon>Placobranchoidea</taxon>
        <taxon>Plakobranchidae</taxon>
        <taxon>Elysia</taxon>
    </lineage>
</organism>
<gene>
    <name evidence="2" type="ORF">ElyMa_003031600</name>
</gene>
<feature type="region of interest" description="Disordered" evidence="1">
    <location>
        <begin position="38"/>
        <end position="79"/>
    </location>
</feature>
<dbReference type="AlphaFoldDB" id="A0AAV4IGG0"/>
<sequence length="79" mass="9061">MRYFHLWTVKPRRSPESVATDTPAVLPGVFLVSAPVLMNRTKARQIKSTPDPSPYKDPREPQETITRPKSPYDKNSRQP</sequence>
<dbReference type="EMBL" id="BMAT01006261">
    <property type="protein sequence ID" value="GFS09184.1"/>
    <property type="molecule type" value="Genomic_DNA"/>
</dbReference>
<name>A0AAV4IGG0_9GAST</name>
<evidence type="ECO:0000313" key="3">
    <source>
        <dbReference type="Proteomes" id="UP000762676"/>
    </source>
</evidence>
<evidence type="ECO:0000313" key="2">
    <source>
        <dbReference type="EMBL" id="GFS09184.1"/>
    </source>
</evidence>